<dbReference type="Proteomes" id="UP000095658">
    <property type="component" value="Unassembled WGS sequence"/>
</dbReference>
<sequence>MNKSQIEYKIRELKMDYIRVQGDIEKLESTGHGTSKAEEMLIEMENELKELNEQLLAAEK</sequence>
<dbReference type="OrthoDB" id="2973146at2"/>
<evidence type="ECO:0000313" key="3">
    <source>
        <dbReference type="Proteomes" id="UP000095658"/>
    </source>
</evidence>
<feature type="coiled-coil region" evidence="1">
    <location>
        <begin position="10"/>
        <end position="54"/>
    </location>
</feature>
<dbReference type="InterPro" id="IPR048062">
    <property type="entry name" value="SE1832-like"/>
</dbReference>
<comment type="caution">
    <text evidence="2">The sequence shown here is derived from an EMBL/GenBank/DDBJ whole genome shotgun (WGS) entry which is preliminary data.</text>
</comment>
<dbReference type="EMBL" id="MAMP01000004">
    <property type="protein sequence ID" value="OES46223.1"/>
    <property type="molecule type" value="Genomic_DNA"/>
</dbReference>
<accession>A0A1E7DT10</accession>
<dbReference type="RefSeq" id="WP_069937124.1">
    <property type="nucleotide sequence ID" value="NZ_MAMP01000004.1"/>
</dbReference>
<proteinExistence type="predicted"/>
<protein>
    <submittedName>
        <fullName evidence="2">Uncharacterized protein</fullName>
    </submittedName>
</protein>
<keyword evidence="3" id="KW-1185">Reference proteome</keyword>
<gene>
    <name evidence="2" type="ORF">BA724_15355</name>
</gene>
<reference evidence="2 3" key="1">
    <citation type="submission" date="2016-06" db="EMBL/GenBank/DDBJ databases">
        <title>Domibacillus iocasae genome sequencing.</title>
        <authorList>
            <person name="Verma A."/>
            <person name="Pal Y."/>
            <person name="Ojha A.K."/>
            <person name="Krishnamurthi S."/>
        </authorList>
    </citation>
    <scope>NUCLEOTIDE SEQUENCE [LARGE SCALE GENOMIC DNA]</scope>
    <source>
        <strain evidence="2 3">DSM 29979</strain>
    </source>
</reference>
<organism evidence="2 3">
    <name type="scientific">Domibacillus iocasae</name>
    <dbReference type="NCBI Taxonomy" id="1714016"/>
    <lineage>
        <taxon>Bacteria</taxon>
        <taxon>Bacillati</taxon>
        <taxon>Bacillota</taxon>
        <taxon>Bacilli</taxon>
        <taxon>Bacillales</taxon>
        <taxon>Bacillaceae</taxon>
        <taxon>Domibacillus</taxon>
    </lineage>
</organism>
<evidence type="ECO:0000256" key="1">
    <source>
        <dbReference type="SAM" id="Coils"/>
    </source>
</evidence>
<dbReference type="NCBIfam" id="NF040877">
    <property type="entry name" value="SE1832_fam"/>
    <property type="match status" value="1"/>
</dbReference>
<keyword evidence="1" id="KW-0175">Coiled coil</keyword>
<evidence type="ECO:0000313" key="2">
    <source>
        <dbReference type="EMBL" id="OES46223.1"/>
    </source>
</evidence>
<dbReference type="AlphaFoldDB" id="A0A1E7DT10"/>
<name>A0A1E7DT10_9BACI</name>